<dbReference type="InterPro" id="IPR011992">
    <property type="entry name" value="EF-hand-dom_pair"/>
</dbReference>
<dbReference type="SUPFAM" id="SSF47473">
    <property type="entry name" value="EF-hand"/>
    <property type="match status" value="1"/>
</dbReference>
<proteinExistence type="predicted"/>
<dbReference type="EMBL" id="JBBPBN010000019">
    <property type="protein sequence ID" value="KAK9018298.1"/>
    <property type="molecule type" value="Genomic_DNA"/>
</dbReference>
<evidence type="ECO:0000259" key="2">
    <source>
        <dbReference type="PROSITE" id="PS50222"/>
    </source>
</evidence>
<dbReference type="InterPro" id="IPR002048">
    <property type="entry name" value="EF_hand_dom"/>
</dbReference>
<evidence type="ECO:0000256" key="1">
    <source>
        <dbReference type="SAM" id="MobiDB-lite"/>
    </source>
</evidence>
<reference evidence="3 4" key="1">
    <citation type="journal article" date="2024" name="G3 (Bethesda)">
        <title>Genome assembly of Hibiscus sabdariffa L. provides insights into metabolisms of medicinal natural products.</title>
        <authorList>
            <person name="Kim T."/>
        </authorList>
    </citation>
    <scope>NUCLEOTIDE SEQUENCE [LARGE SCALE GENOMIC DNA]</scope>
    <source>
        <strain evidence="3">TK-2024</strain>
        <tissue evidence="3">Old leaves</tissue>
    </source>
</reference>
<keyword evidence="4" id="KW-1185">Reference proteome</keyword>
<evidence type="ECO:0000313" key="4">
    <source>
        <dbReference type="Proteomes" id="UP001396334"/>
    </source>
</evidence>
<protein>
    <recommendedName>
        <fullName evidence="2">EF-hand domain-containing protein</fullName>
    </recommendedName>
</protein>
<sequence>MCIIGKFNQSHQRSRGNRRSSGPVGLGTRVIEKEGTTEIEELFEEEESSLMEVKETFDVLAENADGFIDADELRNAIVVRFR</sequence>
<organism evidence="3 4">
    <name type="scientific">Hibiscus sabdariffa</name>
    <name type="common">roselle</name>
    <dbReference type="NCBI Taxonomy" id="183260"/>
    <lineage>
        <taxon>Eukaryota</taxon>
        <taxon>Viridiplantae</taxon>
        <taxon>Streptophyta</taxon>
        <taxon>Embryophyta</taxon>
        <taxon>Tracheophyta</taxon>
        <taxon>Spermatophyta</taxon>
        <taxon>Magnoliopsida</taxon>
        <taxon>eudicotyledons</taxon>
        <taxon>Gunneridae</taxon>
        <taxon>Pentapetalae</taxon>
        <taxon>rosids</taxon>
        <taxon>malvids</taxon>
        <taxon>Malvales</taxon>
        <taxon>Malvaceae</taxon>
        <taxon>Malvoideae</taxon>
        <taxon>Hibiscus</taxon>
    </lineage>
</organism>
<dbReference type="Gene3D" id="1.10.238.10">
    <property type="entry name" value="EF-hand"/>
    <property type="match status" value="1"/>
</dbReference>
<feature type="region of interest" description="Disordered" evidence="1">
    <location>
        <begin position="1"/>
        <end position="26"/>
    </location>
</feature>
<dbReference type="Proteomes" id="UP001396334">
    <property type="component" value="Unassembled WGS sequence"/>
</dbReference>
<name>A0ABR2RZ96_9ROSI</name>
<feature type="domain" description="EF-hand" evidence="2">
    <location>
        <begin position="48"/>
        <end position="82"/>
    </location>
</feature>
<accession>A0ABR2RZ96</accession>
<comment type="caution">
    <text evidence="3">The sequence shown here is derived from an EMBL/GenBank/DDBJ whole genome shotgun (WGS) entry which is preliminary data.</text>
</comment>
<gene>
    <name evidence="3" type="ORF">V6N11_001276</name>
</gene>
<dbReference type="PROSITE" id="PS50222">
    <property type="entry name" value="EF_HAND_2"/>
    <property type="match status" value="1"/>
</dbReference>
<evidence type="ECO:0000313" key="3">
    <source>
        <dbReference type="EMBL" id="KAK9018298.1"/>
    </source>
</evidence>